<dbReference type="OrthoDB" id="106607at2157"/>
<evidence type="ECO:0008006" key="3">
    <source>
        <dbReference type="Google" id="ProtNLM"/>
    </source>
</evidence>
<protein>
    <recommendedName>
        <fullName evidence="3">DUF86 domain-containing protein</fullName>
    </recommendedName>
</protein>
<evidence type="ECO:0000313" key="1">
    <source>
        <dbReference type="EMBL" id="PWR73686.1"/>
    </source>
</evidence>
<proteinExistence type="predicted"/>
<dbReference type="EMBL" id="QGMY01000002">
    <property type="protein sequence ID" value="PWR73686.1"/>
    <property type="molecule type" value="Genomic_DNA"/>
</dbReference>
<gene>
    <name evidence="1" type="ORF">DK846_00500</name>
</gene>
<dbReference type="RefSeq" id="WP_109966967.1">
    <property type="nucleotide sequence ID" value="NZ_CP176093.1"/>
</dbReference>
<dbReference type="AlphaFoldDB" id="A0A2V2N7K5"/>
<dbReference type="GeneID" id="97549003"/>
<accession>A0A2V2N7K5</accession>
<comment type="caution">
    <text evidence="1">The sequence shown here is derived from an EMBL/GenBank/DDBJ whole genome shotgun (WGS) entry which is preliminary data.</text>
</comment>
<dbReference type="Proteomes" id="UP000245657">
    <property type="component" value="Unassembled WGS sequence"/>
</dbReference>
<organism evidence="1 2">
    <name type="scientific">Methanospirillum lacunae</name>
    <dbReference type="NCBI Taxonomy" id="668570"/>
    <lineage>
        <taxon>Archaea</taxon>
        <taxon>Methanobacteriati</taxon>
        <taxon>Methanobacteriota</taxon>
        <taxon>Stenosarchaea group</taxon>
        <taxon>Methanomicrobia</taxon>
        <taxon>Methanomicrobiales</taxon>
        <taxon>Methanospirillaceae</taxon>
        <taxon>Methanospirillum</taxon>
    </lineage>
</organism>
<name>A0A2V2N7K5_9EURY</name>
<reference evidence="1 2" key="1">
    <citation type="submission" date="2018-05" db="EMBL/GenBank/DDBJ databases">
        <title>Draft genome of Methanospirillum lacunae Ki8-1.</title>
        <authorList>
            <person name="Dueholm M.S."/>
            <person name="Nielsen P.H."/>
            <person name="Bakmann L.F."/>
            <person name="Otzen D.E."/>
        </authorList>
    </citation>
    <scope>NUCLEOTIDE SEQUENCE [LARGE SCALE GENOMIC DNA]</scope>
    <source>
        <strain evidence="1 2">Ki8-1</strain>
    </source>
</reference>
<keyword evidence="2" id="KW-1185">Reference proteome</keyword>
<evidence type="ECO:0000313" key="2">
    <source>
        <dbReference type="Proteomes" id="UP000245657"/>
    </source>
</evidence>
<sequence length="109" mass="12463">MPGHNTQNLIFDSIEAGERIFSFISGKAFDQYTSDVLLQSAVERQFKIIGEILNQEVKIDPELGSQISNSSQIISFRNFPIHRHQLGNINYSYGNSPSWYKDRLTGFIH</sequence>